<feature type="transmembrane region" description="Helical" evidence="10">
    <location>
        <begin position="166"/>
        <end position="186"/>
    </location>
</feature>
<feature type="transmembrane region" description="Helical" evidence="10">
    <location>
        <begin position="239"/>
        <end position="263"/>
    </location>
</feature>
<keyword evidence="6" id="KW-0653">Protein transport</keyword>
<evidence type="ECO:0000256" key="8">
    <source>
        <dbReference type="ARBA" id="ARBA00023136"/>
    </source>
</evidence>
<keyword evidence="4 10" id="KW-0812">Transmembrane</keyword>
<feature type="transmembrane region" description="Helical" evidence="10">
    <location>
        <begin position="718"/>
        <end position="740"/>
    </location>
</feature>
<sequence length="819" mass="91003">MAPISPQFAFRPPTAPTAPRPLSYDGTEPPPTAVTSQTVSFQVPPPTSQSDDLSSPPSSSRAQSAHRSGTQSSGLSGSSFWSSSKDTKNISLSDPVFLAVKQVSFDGSQSPAVTEVEAPVELVPKETAAEPESENDDPDEDSPYPEVRASVSNTDDPDMPCLTFRVFLLSVLIGLVFNAANTFFYLRYPAAYLTSPTIVLAGYLGGKALEKLLPIRSWEIAGHEFSLNPGPFNVKEHTMIFLAGGISLDTGPAPWGLAVVIVWDKMYHQELRKGFSYLFLLSAQLMGLGLSGLSRSLFVDRADAIWPTNLSICAMLNTLHAGEDADGFFKGPSRLRLFAFVVPLAGLWMFLPGFLFTALSYFSVICWIWPNNAVVNQVFGSVTGLGLGLISLDWSQIAYMGSPLTMPFWAQLHVFGAFVLFYWILLPILYYSNVWKSAHLPIMGSAGYDRFAKPYDVSRVLDLQTLRLNETAYDEYSPLYLPISFGITYTLAWTIPPALLMQTIFIFGPVVYRAIRGRPKPGDYVTDIHSKLMKRYPEVPKWWHGAAFIVGLGFATGTALFQPSLHIPLPAVYLAVLLAAIWIIPDCYIISSTGQSVAINLLVQTIPGVLWQGEPLTNMVFKVYCIMTMSSGGVFAKGFKLGHYMKIPPKYTFFAQFFGILIGNAWQILIQERLFAAIPDMCEPDQHARLTCPQSRVFYTSSIVWGLIGPTRQFGKGAIYYGPVYASILGAILPILVWLWNRRYPFTFMRKFNVAVALNGPTGIPPATGINYSSWFLVGVIFQWYLRTRRYRWWARYNYVLAGALDTGKWFSSQSPIWW</sequence>
<feature type="compositionally biased region" description="Low complexity" evidence="9">
    <location>
        <begin position="48"/>
        <end position="81"/>
    </location>
</feature>
<dbReference type="EMBL" id="KN823146">
    <property type="protein sequence ID" value="KIO21200.1"/>
    <property type="molecule type" value="Genomic_DNA"/>
</dbReference>
<gene>
    <name evidence="11" type="ORF">M407DRAFT_29192</name>
</gene>
<dbReference type="NCBIfam" id="TIGR00727">
    <property type="entry name" value="ISP4_OPT"/>
    <property type="match status" value="1"/>
</dbReference>
<feature type="transmembrane region" description="Helical" evidence="10">
    <location>
        <begin position="651"/>
        <end position="670"/>
    </location>
</feature>
<dbReference type="PANTHER" id="PTHR22601">
    <property type="entry name" value="ISP4 LIKE PROTEIN"/>
    <property type="match status" value="1"/>
</dbReference>
<keyword evidence="8 10" id="KW-0472">Membrane</keyword>
<evidence type="ECO:0000313" key="11">
    <source>
        <dbReference type="EMBL" id="KIO21200.1"/>
    </source>
</evidence>
<evidence type="ECO:0000256" key="6">
    <source>
        <dbReference type="ARBA" id="ARBA00022927"/>
    </source>
</evidence>
<feature type="transmembrane region" description="Helical" evidence="10">
    <location>
        <begin position="335"/>
        <end position="362"/>
    </location>
</feature>
<evidence type="ECO:0000256" key="1">
    <source>
        <dbReference type="ARBA" id="ARBA00004141"/>
    </source>
</evidence>
<feature type="transmembrane region" description="Helical" evidence="10">
    <location>
        <begin position="412"/>
        <end position="431"/>
    </location>
</feature>
<feature type="compositionally biased region" description="Acidic residues" evidence="9">
    <location>
        <begin position="129"/>
        <end position="143"/>
    </location>
</feature>
<keyword evidence="5" id="KW-0571">Peptide transport</keyword>
<evidence type="ECO:0000256" key="10">
    <source>
        <dbReference type="SAM" id="Phobius"/>
    </source>
</evidence>
<protein>
    <recommendedName>
        <fullName evidence="13">OPT superfamily oligopeptide transporter</fullName>
    </recommendedName>
</protein>
<dbReference type="NCBIfam" id="TIGR00728">
    <property type="entry name" value="OPT_sfam"/>
    <property type="match status" value="1"/>
</dbReference>
<organism evidence="11 12">
    <name type="scientific">Tulasnella calospora MUT 4182</name>
    <dbReference type="NCBI Taxonomy" id="1051891"/>
    <lineage>
        <taxon>Eukaryota</taxon>
        <taxon>Fungi</taxon>
        <taxon>Dikarya</taxon>
        <taxon>Basidiomycota</taxon>
        <taxon>Agaricomycotina</taxon>
        <taxon>Agaricomycetes</taxon>
        <taxon>Cantharellales</taxon>
        <taxon>Tulasnellaceae</taxon>
        <taxon>Tulasnella</taxon>
    </lineage>
</organism>
<dbReference type="InterPro" id="IPR004648">
    <property type="entry name" value="Oligpept_transpt"/>
</dbReference>
<keyword evidence="7 10" id="KW-1133">Transmembrane helix</keyword>
<keyword evidence="12" id="KW-1185">Reference proteome</keyword>
<dbReference type="HOGENOM" id="CLU_004965_2_1_1"/>
<feature type="transmembrane region" description="Helical" evidence="10">
    <location>
        <begin position="374"/>
        <end position="392"/>
    </location>
</feature>
<dbReference type="GO" id="GO:0016020">
    <property type="term" value="C:membrane"/>
    <property type="evidence" value="ECO:0007669"/>
    <property type="project" value="UniProtKB-SubCell"/>
</dbReference>
<feature type="transmembrane region" description="Helical" evidence="10">
    <location>
        <begin position="275"/>
        <end position="298"/>
    </location>
</feature>
<proteinExistence type="inferred from homology"/>
<evidence type="ECO:0000313" key="12">
    <source>
        <dbReference type="Proteomes" id="UP000054248"/>
    </source>
</evidence>
<dbReference type="GO" id="GO:0035673">
    <property type="term" value="F:oligopeptide transmembrane transporter activity"/>
    <property type="evidence" value="ECO:0007669"/>
    <property type="project" value="InterPro"/>
</dbReference>
<feature type="region of interest" description="Disordered" evidence="9">
    <location>
        <begin position="108"/>
        <end position="153"/>
    </location>
</feature>
<evidence type="ECO:0000256" key="3">
    <source>
        <dbReference type="ARBA" id="ARBA00022448"/>
    </source>
</evidence>
<comment type="subcellular location">
    <subcellularLocation>
        <location evidence="1">Membrane</location>
        <topology evidence="1">Multi-pass membrane protein</topology>
    </subcellularLocation>
</comment>
<keyword evidence="3" id="KW-0813">Transport</keyword>
<evidence type="ECO:0000256" key="5">
    <source>
        <dbReference type="ARBA" id="ARBA00022856"/>
    </source>
</evidence>
<comment type="similarity">
    <text evidence="2">Belongs to the oligopeptide OPT transporter family.</text>
</comment>
<dbReference type="GO" id="GO:0015031">
    <property type="term" value="P:protein transport"/>
    <property type="evidence" value="ECO:0007669"/>
    <property type="project" value="UniProtKB-KW"/>
</dbReference>
<evidence type="ECO:0000256" key="4">
    <source>
        <dbReference type="ARBA" id="ARBA00022692"/>
    </source>
</evidence>
<dbReference type="Pfam" id="PF03169">
    <property type="entry name" value="OPT"/>
    <property type="match status" value="1"/>
</dbReference>
<dbReference type="Proteomes" id="UP000054248">
    <property type="component" value="Unassembled WGS sequence"/>
</dbReference>
<feature type="transmembrane region" description="Helical" evidence="10">
    <location>
        <begin position="567"/>
        <end position="585"/>
    </location>
</feature>
<dbReference type="AlphaFoldDB" id="A0A0C3PZZ6"/>
<name>A0A0C3PZZ6_9AGAM</name>
<feature type="region of interest" description="Disordered" evidence="9">
    <location>
        <begin position="1"/>
        <end position="81"/>
    </location>
</feature>
<reference evidence="12" key="2">
    <citation type="submission" date="2015-01" db="EMBL/GenBank/DDBJ databases">
        <title>Evolutionary Origins and Diversification of the Mycorrhizal Mutualists.</title>
        <authorList>
            <consortium name="DOE Joint Genome Institute"/>
            <consortium name="Mycorrhizal Genomics Consortium"/>
            <person name="Kohler A."/>
            <person name="Kuo A."/>
            <person name="Nagy L.G."/>
            <person name="Floudas D."/>
            <person name="Copeland A."/>
            <person name="Barry K.W."/>
            <person name="Cichocki N."/>
            <person name="Veneault-Fourrey C."/>
            <person name="LaButti K."/>
            <person name="Lindquist E.A."/>
            <person name="Lipzen A."/>
            <person name="Lundell T."/>
            <person name="Morin E."/>
            <person name="Murat C."/>
            <person name="Riley R."/>
            <person name="Ohm R."/>
            <person name="Sun H."/>
            <person name="Tunlid A."/>
            <person name="Henrissat B."/>
            <person name="Grigoriev I.V."/>
            <person name="Hibbett D.S."/>
            <person name="Martin F."/>
        </authorList>
    </citation>
    <scope>NUCLEOTIDE SEQUENCE [LARGE SCALE GENOMIC DNA]</scope>
    <source>
        <strain evidence="12">MUT 4182</strain>
    </source>
</reference>
<evidence type="ECO:0000256" key="9">
    <source>
        <dbReference type="SAM" id="MobiDB-lite"/>
    </source>
</evidence>
<dbReference type="InterPro" id="IPR004813">
    <property type="entry name" value="OPT"/>
</dbReference>
<reference evidence="11 12" key="1">
    <citation type="submission" date="2014-04" db="EMBL/GenBank/DDBJ databases">
        <authorList>
            <consortium name="DOE Joint Genome Institute"/>
            <person name="Kuo A."/>
            <person name="Girlanda M."/>
            <person name="Perotto S."/>
            <person name="Kohler A."/>
            <person name="Nagy L.G."/>
            <person name="Floudas D."/>
            <person name="Copeland A."/>
            <person name="Barry K.W."/>
            <person name="Cichocki N."/>
            <person name="Veneault-Fourrey C."/>
            <person name="LaButti K."/>
            <person name="Lindquist E.A."/>
            <person name="Lipzen A."/>
            <person name="Lundell T."/>
            <person name="Morin E."/>
            <person name="Murat C."/>
            <person name="Sun H."/>
            <person name="Tunlid A."/>
            <person name="Henrissat B."/>
            <person name="Grigoriev I.V."/>
            <person name="Hibbett D.S."/>
            <person name="Martin F."/>
            <person name="Nordberg H.P."/>
            <person name="Cantor M.N."/>
            <person name="Hua S.X."/>
        </authorList>
    </citation>
    <scope>NUCLEOTIDE SEQUENCE [LARGE SCALE GENOMIC DNA]</scope>
    <source>
        <strain evidence="11 12">MUT 4182</strain>
    </source>
</reference>
<evidence type="ECO:0000256" key="2">
    <source>
        <dbReference type="ARBA" id="ARBA00008807"/>
    </source>
</evidence>
<evidence type="ECO:0008006" key="13">
    <source>
        <dbReference type="Google" id="ProtNLM"/>
    </source>
</evidence>
<dbReference type="OrthoDB" id="3198767at2759"/>
<evidence type="ECO:0000256" key="7">
    <source>
        <dbReference type="ARBA" id="ARBA00022989"/>
    </source>
</evidence>
<feature type="transmembrane region" description="Helical" evidence="10">
    <location>
        <begin position="619"/>
        <end position="639"/>
    </location>
</feature>
<accession>A0A0C3PZZ6</accession>
<feature type="transmembrane region" description="Helical" evidence="10">
    <location>
        <begin position="542"/>
        <end position="561"/>
    </location>
</feature>
<feature type="transmembrane region" description="Helical" evidence="10">
    <location>
        <begin position="487"/>
        <end position="512"/>
    </location>
</feature>